<evidence type="ECO:0000256" key="2">
    <source>
        <dbReference type="ARBA" id="ARBA00022741"/>
    </source>
</evidence>
<evidence type="ECO:0000256" key="3">
    <source>
        <dbReference type="ARBA" id="ARBA00022840"/>
    </source>
</evidence>
<dbReference type="Pfam" id="PF00004">
    <property type="entry name" value="AAA"/>
    <property type="match status" value="2"/>
</dbReference>
<evidence type="ECO:0000313" key="5">
    <source>
        <dbReference type="EMBL" id="SBP89701.1"/>
    </source>
</evidence>
<keyword evidence="3" id="KW-0067">ATP-binding</keyword>
<dbReference type="AlphaFoldDB" id="A0A238D907"/>
<dbReference type="GO" id="GO:0005524">
    <property type="term" value="F:ATP binding"/>
    <property type="evidence" value="ECO:0007669"/>
    <property type="project" value="UniProtKB-KW"/>
</dbReference>
<dbReference type="OrthoDB" id="9802352at2"/>
<dbReference type="InterPro" id="IPR027417">
    <property type="entry name" value="P-loop_NTPase"/>
</dbReference>
<dbReference type="InterPro" id="IPR050221">
    <property type="entry name" value="26S_Proteasome_ATPase"/>
</dbReference>
<keyword evidence="2" id="KW-0547">Nucleotide-binding</keyword>
<organism evidence="5 6">
    <name type="scientific">Thiomonas delicata</name>
    <name type="common">Thiomonas cuprina</name>
    <dbReference type="NCBI Taxonomy" id="364030"/>
    <lineage>
        <taxon>Bacteria</taxon>
        <taxon>Pseudomonadati</taxon>
        <taxon>Pseudomonadota</taxon>
        <taxon>Betaproteobacteria</taxon>
        <taxon>Burkholderiales</taxon>
        <taxon>Thiomonas</taxon>
    </lineage>
</organism>
<dbReference type="GO" id="GO:0016887">
    <property type="term" value="F:ATP hydrolysis activity"/>
    <property type="evidence" value="ECO:0007669"/>
    <property type="project" value="InterPro"/>
</dbReference>
<keyword evidence="6" id="KW-1185">Reference proteome</keyword>
<dbReference type="InterPro" id="IPR003593">
    <property type="entry name" value="AAA+_ATPase"/>
</dbReference>
<dbReference type="CDD" id="cd19481">
    <property type="entry name" value="RecA-like_protease"/>
    <property type="match status" value="1"/>
</dbReference>
<name>A0A238D907_THIDL</name>
<dbReference type="InterPro" id="IPR003959">
    <property type="entry name" value="ATPase_AAA_core"/>
</dbReference>
<dbReference type="PANTHER" id="PTHR23073">
    <property type="entry name" value="26S PROTEASOME REGULATORY SUBUNIT"/>
    <property type="match status" value="1"/>
</dbReference>
<comment type="similarity">
    <text evidence="1">Belongs to the AAA ATPase family.</text>
</comment>
<dbReference type="SUPFAM" id="SSF52540">
    <property type="entry name" value="P-loop containing nucleoside triphosphate hydrolases"/>
    <property type="match status" value="2"/>
</dbReference>
<dbReference type="Gene3D" id="3.40.50.300">
    <property type="entry name" value="P-loop containing nucleotide triphosphate hydrolases"/>
    <property type="match status" value="2"/>
</dbReference>
<accession>A0A238D907</accession>
<dbReference type="EMBL" id="FLMQ01000057">
    <property type="protein sequence ID" value="SBP89701.1"/>
    <property type="molecule type" value="Genomic_DNA"/>
</dbReference>
<protein>
    <submittedName>
        <fullName evidence="5">Putative ATPases of the AAA+ class</fullName>
    </submittedName>
</protein>
<dbReference type="Proteomes" id="UP000214566">
    <property type="component" value="Unassembled WGS sequence"/>
</dbReference>
<evidence type="ECO:0000256" key="1">
    <source>
        <dbReference type="ARBA" id="ARBA00006914"/>
    </source>
</evidence>
<proteinExistence type="inferred from homology"/>
<feature type="domain" description="AAA+ ATPase" evidence="4">
    <location>
        <begin position="262"/>
        <end position="402"/>
    </location>
</feature>
<sequence>MPRHQRLLDARNDTPTRSPVLEPPVPLVRLWLLRILLPLGGLRQLVHDGQGASGLLATLGVPHDPREGGTDAADLVAIRRVLESDWQALEAQADALALPVALEENLARLAALVQLSAVDCRLLGCACLLQALRLLEDAADTLGPLTAAKAIAVLAALLDVPEVEVKRALAPRGVLAHSGLLSLRRAGQGTLSTRLELFSASFAEAMLAPDTEPLALLRGAVASSAPARLTLDDYPHLGLSRTLLRTYLASALGHHPAEGNMSGINVLLYGPPGTGKTELCRTLAAVLGCELLEVSAADEDGDPIGGEQRLRAWRAAQRFLARRRALILFDEIEDVFTSQTEGDVTGLFALHSPNPGKHRKGWIHRALETNPVPTFWVTNAVEQMDAALIRRFDLVLELPVPPRAVRAAIAQARVGALVGAETLAALAASEVLAPAVLTRAAAVLQRVQQQTQHQTQQPTGADDAALPYDRALLGLVNQTLRAQGHPAILEHDPLGLPACYDPDLVHADGDLRAMALGIARTGRARLCLAGPPGTGKTAAARWLADQCELPLQLWRASDLLSRWLGASERLVARAFHDAQADGAVLLIDEIDGLLQDRRGAAQAWEVTLVNELLTQMERFCGVFVATTNRLEGLDPAALRRFDLKLQFRALRPEQAWALLGSHCAALGLGTPEESLRQDLRALASLTPGEFATVARRHRFLPLRTAQDLVAALRAECGLKPGGVGSGPMGFV</sequence>
<reference evidence="5 6" key="1">
    <citation type="submission" date="2016-06" db="EMBL/GenBank/DDBJ databases">
        <authorList>
            <person name="Kjaerup R.B."/>
            <person name="Dalgaard T.S."/>
            <person name="Juul-Madsen H.R."/>
        </authorList>
    </citation>
    <scope>NUCLEOTIDE SEQUENCE [LARGE SCALE GENOMIC DNA]</scope>
    <source>
        <strain evidence="5 6">DSM 16361</strain>
    </source>
</reference>
<evidence type="ECO:0000259" key="4">
    <source>
        <dbReference type="SMART" id="SM00382"/>
    </source>
</evidence>
<dbReference type="SMART" id="SM00382">
    <property type="entry name" value="AAA"/>
    <property type="match status" value="2"/>
</dbReference>
<feature type="domain" description="AAA+ ATPase" evidence="4">
    <location>
        <begin position="522"/>
        <end position="651"/>
    </location>
</feature>
<evidence type="ECO:0000313" key="6">
    <source>
        <dbReference type="Proteomes" id="UP000214566"/>
    </source>
</evidence>
<dbReference type="RefSeq" id="WP_094161735.1">
    <property type="nucleotide sequence ID" value="NZ_LT592171.1"/>
</dbReference>
<gene>
    <name evidence="5" type="ORF">THIARS_80225</name>
</gene>